<keyword evidence="2" id="KW-1185">Reference proteome</keyword>
<name>A0ABV0Q5L5_9TELE</name>
<comment type="caution">
    <text evidence="1">The sequence shown here is derived from an EMBL/GenBank/DDBJ whole genome shotgun (WGS) entry which is preliminary data.</text>
</comment>
<reference evidence="1 2" key="1">
    <citation type="submission" date="2021-06" db="EMBL/GenBank/DDBJ databases">
        <authorList>
            <person name="Palmer J.M."/>
        </authorList>
    </citation>
    <scope>NUCLEOTIDE SEQUENCE [LARGE SCALE GENOMIC DNA]</scope>
    <source>
        <strain evidence="1 2">XC_2019</strain>
        <tissue evidence="1">Muscle</tissue>
    </source>
</reference>
<protein>
    <submittedName>
        <fullName evidence="1">Uncharacterized protein</fullName>
    </submittedName>
</protein>
<evidence type="ECO:0000313" key="2">
    <source>
        <dbReference type="Proteomes" id="UP001434883"/>
    </source>
</evidence>
<proteinExistence type="predicted"/>
<accession>A0ABV0Q5L5</accession>
<dbReference type="EMBL" id="JAHRIN010000441">
    <property type="protein sequence ID" value="MEQ2191088.1"/>
    <property type="molecule type" value="Genomic_DNA"/>
</dbReference>
<gene>
    <name evidence="1" type="ORF">XENOCAPTIV_020531</name>
</gene>
<sequence length="256" mass="28709">MKNTSGKGSLHDAGMHNPYERGQSQSCWIARAIYSRKGVRSCFRSCRVYPSSHESERAAPHICSVCEEHLDTASGRTGYLEGIGLSALQSVATQEPDSQVHNGLSPTRQETHTFRFQDQQLQHVVNMAPEVLWCLTLAVVSDVFRWCCVMWELHNGSPLIAYKKLPALDAFDVVLLTLAPTKTKEYYGVDYLRWAPDVRRGLQAQGHLQKYTGDVSPRRLRPSRSTAVDEVVPGTLCIRSRKVRGEIDTILIILKA</sequence>
<dbReference type="Proteomes" id="UP001434883">
    <property type="component" value="Unassembled WGS sequence"/>
</dbReference>
<evidence type="ECO:0000313" key="1">
    <source>
        <dbReference type="EMBL" id="MEQ2191088.1"/>
    </source>
</evidence>
<organism evidence="1 2">
    <name type="scientific">Xenoophorus captivus</name>
    <dbReference type="NCBI Taxonomy" id="1517983"/>
    <lineage>
        <taxon>Eukaryota</taxon>
        <taxon>Metazoa</taxon>
        <taxon>Chordata</taxon>
        <taxon>Craniata</taxon>
        <taxon>Vertebrata</taxon>
        <taxon>Euteleostomi</taxon>
        <taxon>Actinopterygii</taxon>
        <taxon>Neopterygii</taxon>
        <taxon>Teleostei</taxon>
        <taxon>Neoteleostei</taxon>
        <taxon>Acanthomorphata</taxon>
        <taxon>Ovalentaria</taxon>
        <taxon>Atherinomorphae</taxon>
        <taxon>Cyprinodontiformes</taxon>
        <taxon>Goodeidae</taxon>
        <taxon>Xenoophorus</taxon>
    </lineage>
</organism>